<gene>
    <name evidence="7" type="ORF">SAMN05444167_3779</name>
</gene>
<name>A0A1G7QA23_9BACT</name>
<evidence type="ECO:0000256" key="1">
    <source>
        <dbReference type="ARBA" id="ARBA00004141"/>
    </source>
</evidence>
<feature type="transmembrane region" description="Helical" evidence="6">
    <location>
        <begin position="290"/>
        <end position="307"/>
    </location>
</feature>
<dbReference type="CDD" id="cd13963">
    <property type="entry name" value="PT_UbiA_2"/>
    <property type="match status" value="1"/>
</dbReference>
<feature type="transmembrane region" description="Helical" evidence="6">
    <location>
        <begin position="53"/>
        <end position="73"/>
    </location>
</feature>
<keyword evidence="3 6" id="KW-0812">Transmembrane</keyword>
<evidence type="ECO:0000256" key="3">
    <source>
        <dbReference type="ARBA" id="ARBA00022692"/>
    </source>
</evidence>
<dbReference type="AlphaFoldDB" id="A0A1G7QA23"/>
<dbReference type="EMBL" id="LT629690">
    <property type="protein sequence ID" value="SDF94430.1"/>
    <property type="molecule type" value="Genomic_DNA"/>
</dbReference>
<dbReference type="Proteomes" id="UP000182427">
    <property type="component" value="Chromosome I"/>
</dbReference>
<dbReference type="Pfam" id="PF01040">
    <property type="entry name" value="UbiA"/>
    <property type="match status" value="1"/>
</dbReference>
<feature type="transmembrane region" description="Helical" evidence="6">
    <location>
        <begin position="253"/>
        <end position="270"/>
    </location>
</feature>
<protein>
    <submittedName>
        <fullName evidence="7">4-hydroxybenzoate polyprenyltransferase</fullName>
    </submittedName>
</protein>
<keyword evidence="5 6" id="KW-0472">Membrane</keyword>
<feature type="transmembrane region" description="Helical" evidence="6">
    <location>
        <begin position="227"/>
        <end position="246"/>
    </location>
</feature>
<dbReference type="RefSeq" id="WP_083346523.1">
    <property type="nucleotide sequence ID" value="NZ_LT629690.1"/>
</dbReference>
<dbReference type="GO" id="GO:0016020">
    <property type="term" value="C:membrane"/>
    <property type="evidence" value="ECO:0007669"/>
    <property type="project" value="UniProtKB-SubCell"/>
</dbReference>
<reference evidence="7 8" key="1">
    <citation type="submission" date="2016-10" db="EMBL/GenBank/DDBJ databases">
        <authorList>
            <person name="de Groot N.N."/>
        </authorList>
    </citation>
    <scope>NUCLEOTIDE SEQUENCE [LARGE SCALE GENOMIC DNA]</scope>
    <source>
        <strain evidence="7 8">GAS232</strain>
    </source>
</reference>
<dbReference type="OrthoDB" id="9803632at2"/>
<dbReference type="Gene3D" id="1.10.357.140">
    <property type="entry name" value="UbiA prenyltransferase"/>
    <property type="match status" value="1"/>
</dbReference>
<evidence type="ECO:0000313" key="7">
    <source>
        <dbReference type="EMBL" id="SDF94430.1"/>
    </source>
</evidence>
<dbReference type="InterPro" id="IPR000537">
    <property type="entry name" value="UbiA_prenyltransferase"/>
</dbReference>
<evidence type="ECO:0000256" key="2">
    <source>
        <dbReference type="ARBA" id="ARBA00022475"/>
    </source>
</evidence>
<feature type="transmembrane region" description="Helical" evidence="6">
    <location>
        <begin position="94"/>
        <end position="119"/>
    </location>
</feature>
<keyword evidence="2" id="KW-1003">Cell membrane</keyword>
<dbReference type="InterPro" id="IPR044878">
    <property type="entry name" value="UbiA_sf"/>
</dbReference>
<accession>A0A1G7QA23</accession>
<sequence>MNDALKPTVSLGERVRAHIAIARLDHSIKNLFVLPGVIVPLSAYPALLDRSLIVRLILAFFSITLVACSNYVINEVLDAPFDRLHPTKKNRPAARGLVNIPVAYIQWLCMMLVGLAIGWFFIGKMFTLVALILWIMGCLYNFPPVRTKDKPYVDVLTESVNNPLRMLLGWYAVTAVLVPPVSLLVAYWMIGCYFMALKRFSELNEIGDRAVAGSYRKSFQHYTPERLLVSVLFYASTAMLFLGAFIIRYRMELILGFPLVAFTMAIYLQIAFKPQSAVQNPEKLYREPLLMASFVATSLVMAILLFIRLPRLEEFFNPTLPSSPAVTAPVPQAQLRNDMGFIGEVA</sequence>
<feature type="transmembrane region" description="Helical" evidence="6">
    <location>
        <begin position="125"/>
        <end position="142"/>
    </location>
</feature>
<organism evidence="7 8">
    <name type="scientific">Terriglobus roseus</name>
    <dbReference type="NCBI Taxonomy" id="392734"/>
    <lineage>
        <taxon>Bacteria</taxon>
        <taxon>Pseudomonadati</taxon>
        <taxon>Acidobacteriota</taxon>
        <taxon>Terriglobia</taxon>
        <taxon>Terriglobales</taxon>
        <taxon>Acidobacteriaceae</taxon>
        <taxon>Terriglobus</taxon>
    </lineage>
</organism>
<feature type="transmembrane region" description="Helical" evidence="6">
    <location>
        <begin position="31"/>
        <end position="47"/>
    </location>
</feature>
<evidence type="ECO:0000256" key="5">
    <source>
        <dbReference type="ARBA" id="ARBA00023136"/>
    </source>
</evidence>
<evidence type="ECO:0000313" key="8">
    <source>
        <dbReference type="Proteomes" id="UP000182427"/>
    </source>
</evidence>
<proteinExistence type="predicted"/>
<keyword evidence="8" id="KW-1185">Reference proteome</keyword>
<feature type="transmembrane region" description="Helical" evidence="6">
    <location>
        <begin position="168"/>
        <end position="190"/>
    </location>
</feature>
<evidence type="ECO:0000256" key="4">
    <source>
        <dbReference type="ARBA" id="ARBA00022989"/>
    </source>
</evidence>
<dbReference type="GO" id="GO:0016765">
    <property type="term" value="F:transferase activity, transferring alkyl or aryl (other than methyl) groups"/>
    <property type="evidence" value="ECO:0007669"/>
    <property type="project" value="InterPro"/>
</dbReference>
<keyword evidence="7" id="KW-0808">Transferase</keyword>
<keyword evidence="4 6" id="KW-1133">Transmembrane helix</keyword>
<comment type="subcellular location">
    <subcellularLocation>
        <location evidence="1">Membrane</location>
        <topology evidence="1">Multi-pass membrane protein</topology>
    </subcellularLocation>
</comment>
<evidence type="ECO:0000256" key="6">
    <source>
        <dbReference type="SAM" id="Phobius"/>
    </source>
</evidence>